<keyword evidence="3" id="KW-0539">Nucleus</keyword>
<proteinExistence type="evidence at transcript level"/>
<evidence type="ECO:0000256" key="4">
    <source>
        <dbReference type="SAM" id="SignalP"/>
    </source>
</evidence>
<keyword evidence="2" id="KW-0238">DNA-binding</keyword>
<protein>
    <submittedName>
        <fullName evidence="7">MYB</fullName>
    </submittedName>
</protein>
<dbReference type="InterPro" id="IPR001005">
    <property type="entry name" value="SANT/Myb"/>
</dbReference>
<comment type="subcellular location">
    <subcellularLocation>
        <location evidence="1">Nucleus</location>
    </subcellularLocation>
</comment>
<evidence type="ECO:0000256" key="3">
    <source>
        <dbReference type="ARBA" id="ARBA00023242"/>
    </source>
</evidence>
<keyword evidence="4" id="KW-0732">Signal</keyword>
<dbReference type="PROSITE" id="PS50090">
    <property type="entry name" value="MYB_LIKE"/>
    <property type="match status" value="1"/>
</dbReference>
<reference evidence="7" key="1">
    <citation type="submission" date="2015-07" db="EMBL/GenBank/DDBJ databases">
        <title>De novo transcriptome sequencing of blue honeysuckle fruit Lonicera caerulea L.and analysis of major genes involved in anthocyanin biosynthesis.</title>
        <authorList>
            <person name="Liu P."/>
            <person name="Huo J.W."/>
            <person name="Qin D."/>
        </authorList>
    </citation>
    <scope>NUCLEOTIDE SEQUENCE</scope>
</reference>
<dbReference type="SMR" id="A0A0U3FU15"/>
<dbReference type="AlphaFoldDB" id="A0A0U3FU15"/>
<evidence type="ECO:0000313" key="7">
    <source>
        <dbReference type="EMBL" id="ALU09331.1"/>
    </source>
</evidence>
<accession>A0A0U3FU15</accession>
<evidence type="ECO:0000259" key="5">
    <source>
        <dbReference type="PROSITE" id="PS50090"/>
    </source>
</evidence>
<feature type="chain" id="PRO_5006838593" evidence="4">
    <location>
        <begin position="19"/>
        <end position="154"/>
    </location>
</feature>
<name>A0A0U3FU15_9DIPS</name>
<evidence type="ECO:0000256" key="2">
    <source>
        <dbReference type="ARBA" id="ARBA00023125"/>
    </source>
</evidence>
<dbReference type="PROSITE" id="PS51294">
    <property type="entry name" value="HTH_MYB"/>
    <property type="match status" value="1"/>
</dbReference>
<dbReference type="Gene3D" id="1.10.10.60">
    <property type="entry name" value="Homeodomain-like"/>
    <property type="match status" value="1"/>
</dbReference>
<feature type="non-terminal residue" evidence="7">
    <location>
        <position position="1"/>
    </location>
</feature>
<evidence type="ECO:0000256" key="1">
    <source>
        <dbReference type="ARBA" id="ARBA00004123"/>
    </source>
</evidence>
<dbReference type="InterPro" id="IPR015495">
    <property type="entry name" value="Myb_TF_plants"/>
</dbReference>
<dbReference type="Pfam" id="PF00249">
    <property type="entry name" value="Myb_DNA-binding"/>
    <property type="match status" value="1"/>
</dbReference>
<dbReference type="EMBL" id="KT362347">
    <property type="protein sequence ID" value="ALU09331.1"/>
    <property type="molecule type" value="mRNA"/>
</dbReference>
<dbReference type="GO" id="GO:0003677">
    <property type="term" value="F:DNA binding"/>
    <property type="evidence" value="ECO:0007669"/>
    <property type="project" value="UniProtKB-KW"/>
</dbReference>
<evidence type="ECO:0000259" key="6">
    <source>
        <dbReference type="PROSITE" id="PS51294"/>
    </source>
</evidence>
<dbReference type="InterPro" id="IPR009057">
    <property type="entry name" value="Homeodomain-like_sf"/>
</dbReference>
<dbReference type="CDD" id="cd00167">
    <property type="entry name" value="SANT"/>
    <property type="match status" value="1"/>
</dbReference>
<dbReference type="SUPFAM" id="SSF46689">
    <property type="entry name" value="Homeodomain-like"/>
    <property type="match status" value="1"/>
</dbReference>
<feature type="domain" description="Myb-like" evidence="5">
    <location>
        <begin position="12"/>
        <end position="36"/>
    </location>
</feature>
<sequence length="154" mass="17186">VLIGNLYFFVFRWSLIAGRLPGRTDNEVKNYWNSHLRRKLINKGVTDANNHRLIQNLSCPSNPDLSDSVTSSKIHACQPARSRSENYHISDAASCLEDDNTSGLKPNLNLDLTITIPSNSNICVDEEVKKDKECTTITGELLESGPSPTLNLFR</sequence>
<feature type="signal peptide" evidence="4">
    <location>
        <begin position="1"/>
        <end position="18"/>
    </location>
</feature>
<dbReference type="PANTHER" id="PTHR47999:SF57">
    <property type="entry name" value="TRANSCRIPTION REPRESSOR MYB6-LIKE"/>
    <property type="match status" value="1"/>
</dbReference>
<dbReference type="GO" id="GO:0005634">
    <property type="term" value="C:nucleus"/>
    <property type="evidence" value="ECO:0007669"/>
    <property type="project" value="UniProtKB-SubCell"/>
</dbReference>
<organism evidence="7">
    <name type="scientific">Lonicera caerulea</name>
    <dbReference type="NCBI Taxonomy" id="134520"/>
    <lineage>
        <taxon>Eukaryota</taxon>
        <taxon>Viridiplantae</taxon>
        <taxon>Streptophyta</taxon>
        <taxon>Embryophyta</taxon>
        <taxon>Tracheophyta</taxon>
        <taxon>Spermatophyta</taxon>
        <taxon>Magnoliopsida</taxon>
        <taxon>eudicotyledons</taxon>
        <taxon>Gunneridae</taxon>
        <taxon>Pentapetalae</taxon>
        <taxon>asterids</taxon>
        <taxon>campanulids</taxon>
        <taxon>Dipsacales</taxon>
        <taxon>Caprifoliaceae</taxon>
        <taxon>Lonicera</taxon>
    </lineage>
</organism>
<feature type="domain" description="HTH myb-type" evidence="6">
    <location>
        <begin position="12"/>
        <end position="40"/>
    </location>
</feature>
<dbReference type="PANTHER" id="PTHR47999">
    <property type="entry name" value="TRANSCRIPTION FACTOR MYB8-RELATED-RELATED"/>
    <property type="match status" value="1"/>
</dbReference>
<dbReference type="InterPro" id="IPR017930">
    <property type="entry name" value="Myb_dom"/>
</dbReference>